<dbReference type="GO" id="GO:0044550">
    <property type="term" value="P:secondary metabolite biosynthetic process"/>
    <property type="evidence" value="ECO:0007669"/>
    <property type="project" value="TreeGrafter"/>
</dbReference>
<keyword evidence="9 12" id="KW-0275">Fatty acid biosynthesis</keyword>
<evidence type="ECO:0000256" key="3">
    <source>
        <dbReference type="ARBA" id="ARBA00012333"/>
    </source>
</evidence>
<dbReference type="GO" id="GO:0005737">
    <property type="term" value="C:cytoplasm"/>
    <property type="evidence" value="ECO:0007669"/>
    <property type="project" value="UniProtKB-SubCell"/>
</dbReference>
<dbReference type="HAMAP" id="MF_01815">
    <property type="entry name" value="FabH"/>
    <property type="match status" value="1"/>
</dbReference>
<keyword evidence="6 12" id="KW-0808">Transferase</keyword>
<keyword evidence="12" id="KW-0511">Multifunctional enzyme</keyword>
<evidence type="ECO:0000256" key="6">
    <source>
        <dbReference type="ARBA" id="ARBA00022679"/>
    </source>
</evidence>
<feature type="domain" description="Beta-ketoacyl-[acyl-carrier-protein] synthase III N-terminal" evidence="14">
    <location>
        <begin position="124"/>
        <end position="203"/>
    </location>
</feature>
<keyword evidence="5 12" id="KW-0444">Lipid biosynthesis</keyword>
<reference evidence="15 16" key="1">
    <citation type="submission" date="2020-03" db="EMBL/GenBank/DDBJ databases">
        <title>Metabolic flexibility allows generalist bacteria to become dominant in a frequently disturbed ecosystem.</title>
        <authorList>
            <person name="Chen Y.-J."/>
            <person name="Leung P.M."/>
            <person name="Bay S.K."/>
            <person name="Hugenholtz P."/>
            <person name="Kessler A.J."/>
            <person name="Shelley G."/>
            <person name="Waite D.W."/>
            <person name="Cook P.L."/>
            <person name="Greening C."/>
        </authorList>
    </citation>
    <scope>NUCLEOTIDE SEQUENCE [LARGE SCALE GENOMIC DNA]</scope>
    <source>
        <strain evidence="15">SS_bin_28</strain>
    </source>
</reference>
<feature type="active site" evidence="12">
    <location>
        <position position="301"/>
    </location>
</feature>
<dbReference type="GO" id="GO:0004315">
    <property type="term" value="F:3-oxoacyl-[acyl-carrier-protein] synthase activity"/>
    <property type="evidence" value="ECO:0007669"/>
    <property type="project" value="InterPro"/>
</dbReference>
<evidence type="ECO:0000256" key="12">
    <source>
        <dbReference type="HAMAP-Rule" id="MF_01815"/>
    </source>
</evidence>
<comment type="pathway">
    <text evidence="1 12">Lipid metabolism; fatty acid biosynthesis.</text>
</comment>
<dbReference type="NCBIfam" id="TIGR00747">
    <property type="entry name" value="fabH"/>
    <property type="match status" value="1"/>
</dbReference>
<evidence type="ECO:0000256" key="2">
    <source>
        <dbReference type="ARBA" id="ARBA00008642"/>
    </source>
</evidence>
<evidence type="ECO:0000256" key="8">
    <source>
        <dbReference type="ARBA" id="ARBA00023098"/>
    </source>
</evidence>
<dbReference type="CDD" id="cd00830">
    <property type="entry name" value="KAS_III"/>
    <property type="match status" value="1"/>
</dbReference>
<keyword evidence="8 12" id="KW-0443">Lipid metabolism</keyword>
<evidence type="ECO:0000256" key="7">
    <source>
        <dbReference type="ARBA" id="ARBA00022832"/>
    </source>
</evidence>
<dbReference type="Proteomes" id="UP000547674">
    <property type="component" value="Unassembled WGS sequence"/>
</dbReference>
<feature type="active site" evidence="12">
    <location>
        <position position="271"/>
    </location>
</feature>
<evidence type="ECO:0000256" key="1">
    <source>
        <dbReference type="ARBA" id="ARBA00005194"/>
    </source>
</evidence>
<dbReference type="NCBIfam" id="NF006829">
    <property type="entry name" value="PRK09352.1"/>
    <property type="match status" value="1"/>
</dbReference>
<name>A0A7Y2EB44_UNCEI</name>
<dbReference type="GO" id="GO:0006633">
    <property type="term" value="P:fatty acid biosynthetic process"/>
    <property type="evidence" value="ECO:0007669"/>
    <property type="project" value="UniProtKB-UniRule"/>
</dbReference>
<evidence type="ECO:0000256" key="10">
    <source>
        <dbReference type="ARBA" id="ARBA00023315"/>
    </source>
</evidence>
<comment type="subcellular location">
    <subcellularLocation>
        <location evidence="12">Cytoplasm</location>
    </subcellularLocation>
</comment>
<proteinExistence type="inferred from homology"/>
<dbReference type="UniPathway" id="UPA00094"/>
<comment type="catalytic activity">
    <reaction evidence="11">
        <text>malonyl-[ACP] + acetyl-CoA + H(+) = 3-oxobutanoyl-[ACP] + CO2 + CoA</text>
        <dbReference type="Rhea" id="RHEA:12080"/>
        <dbReference type="Rhea" id="RHEA-COMP:9623"/>
        <dbReference type="Rhea" id="RHEA-COMP:9625"/>
        <dbReference type="ChEBI" id="CHEBI:15378"/>
        <dbReference type="ChEBI" id="CHEBI:16526"/>
        <dbReference type="ChEBI" id="CHEBI:57287"/>
        <dbReference type="ChEBI" id="CHEBI:57288"/>
        <dbReference type="ChEBI" id="CHEBI:78449"/>
        <dbReference type="ChEBI" id="CHEBI:78450"/>
        <dbReference type="EC" id="2.3.1.180"/>
    </reaction>
    <physiologicalReaction direction="left-to-right" evidence="11">
        <dbReference type="Rhea" id="RHEA:12081"/>
    </physiologicalReaction>
</comment>
<dbReference type="Pfam" id="PF08541">
    <property type="entry name" value="ACP_syn_III_C"/>
    <property type="match status" value="1"/>
</dbReference>
<dbReference type="AlphaFoldDB" id="A0A7Y2EB44"/>
<dbReference type="PANTHER" id="PTHR34069:SF2">
    <property type="entry name" value="BETA-KETOACYL-[ACYL-CARRIER-PROTEIN] SYNTHASE III"/>
    <property type="match status" value="1"/>
</dbReference>
<dbReference type="SUPFAM" id="SSF53901">
    <property type="entry name" value="Thiolase-like"/>
    <property type="match status" value="1"/>
</dbReference>
<dbReference type="InterPro" id="IPR004655">
    <property type="entry name" value="FabH"/>
</dbReference>
<feature type="domain" description="Beta-ketoacyl-[acyl-carrier-protein] synthase III C-terminal" evidence="13">
    <location>
        <begin position="256"/>
        <end position="344"/>
    </location>
</feature>
<sequence length="349" mass="37240">MPSELSCSGKKRERLSIPKSAVIRGCGAYYPERVLSNADLEHMVDTSDEWITTRTGIKERRIAAPDEASSDLAMKAAQKAIDMAGWEIDDIDTIIVGTVTPDYMFPSCACTLQGKLGAKNAVAFDISAACSGFIYGLSLSRALLVSGQARRILLVGVETLSRIVDYSERSTCVLFGDGAGAVVLEGSPEPDVGVKSVAIGSDGVHGELLYMPAGGSRNPATHDTVEKKLHSMKMNGNEVFKIAVRGMEAISRKAIDAAACTIDDIDLFIPHQANFRMIDATAKRLGIPEEKVVVTVDRFGNTSASSIPIALDEAVRDGRIKEGDMLGMVAFGAGLTWGASVVRWEGPAR</sequence>
<dbReference type="FunFam" id="3.40.47.10:FF:000004">
    <property type="entry name" value="3-oxoacyl-[acyl-carrier-protein] synthase 3"/>
    <property type="match status" value="1"/>
</dbReference>
<dbReference type="GO" id="GO:0033818">
    <property type="term" value="F:beta-ketoacyl-acyl-carrier-protein synthase III activity"/>
    <property type="evidence" value="ECO:0007669"/>
    <property type="project" value="UniProtKB-UniRule"/>
</dbReference>
<accession>A0A7Y2EB44</accession>
<dbReference type="EC" id="2.3.1.180" evidence="3 12"/>
<evidence type="ECO:0000259" key="14">
    <source>
        <dbReference type="Pfam" id="PF08545"/>
    </source>
</evidence>
<dbReference type="InterPro" id="IPR016039">
    <property type="entry name" value="Thiolase-like"/>
</dbReference>
<dbReference type="InterPro" id="IPR013747">
    <property type="entry name" value="ACP_syn_III_C"/>
</dbReference>
<dbReference type="EMBL" id="JABDJR010000552">
    <property type="protein sequence ID" value="NNF07812.1"/>
    <property type="molecule type" value="Genomic_DNA"/>
</dbReference>
<evidence type="ECO:0000256" key="5">
    <source>
        <dbReference type="ARBA" id="ARBA00022516"/>
    </source>
</evidence>
<evidence type="ECO:0000313" key="15">
    <source>
        <dbReference type="EMBL" id="NNF07812.1"/>
    </source>
</evidence>
<evidence type="ECO:0000259" key="13">
    <source>
        <dbReference type="Pfam" id="PF08541"/>
    </source>
</evidence>
<dbReference type="Gene3D" id="3.40.47.10">
    <property type="match status" value="1"/>
</dbReference>
<evidence type="ECO:0000256" key="11">
    <source>
        <dbReference type="ARBA" id="ARBA00051096"/>
    </source>
</evidence>
<protein>
    <recommendedName>
        <fullName evidence="3 12">Beta-ketoacyl-[acyl-carrier-protein] synthase III</fullName>
        <shortName evidence="12">Beta-ketoacyl-ACP synthase III</shortName>
        <shortName evidence="12">KAS III</shortName>
        <ecNumber evidence="3 12">2.3.1.180</ecNumber>
    </recommendedName>
    <alternativeName>
        <fullName evidence="12">3-oxoacyl-[acyl-carrier-protein] synthase 3</fullName>
    </alternativeName>
    <alternativeName>
        <fullName evidence="12">3-oxoacyl-[acyl-carrier-protein] synthase III</fullName>
    </alternativeName>
</protein>
<keyword evidence="10 12" id="KW-0012">Acyltransferase</keyword>
<keyword evidence="7 12" id="KW-0276">Fatty acid metabolism</keyword>
<comment type="domain">
    <text evidence="12">The last Arg residue of the ACP-binding site is essential for the weak association between ACP/AcpP and FabH.</text>
</comment>
<dbReference type="InterPro" id="IPR013751">
    <property type="entry name" value="ACP_syn_III_N"/>
</dbReference>
<organism evidence="15 16">
    <name type="scientific">Eiseniibacteriota bacterium</name>
    <dbReference type="NCBI Taxonomy" id="2212470"/>
    <lineage>
        <taxon>Bacteria</taxon>
        <taxon>Candidatus Eiseniibacteriota</taxon>
    </lineage>
</organism>
<comment type="caution">
    <text evidence="15">The sequence shown here is derived from an EMBL/GenBank/DDBJ whole genome shotgun (WGS) entry which is preliminary data.</text>
</comment>
<evidence type="ECO:0000313" key="16">
    <source>
        <dbReference type="Proteomes" id="UP000547674"/>
    </source>
</evidence>
<dbReference type="Pfam" id="PF08545">
    <property type="entry name" value="ACP_syn_III"/>
    <property type="match status" value="1"/>
</dbReference>
<evidence type="ECO:0000256" key="4">
    <source>
        <dbReference type="ARBA" id="ARBA00022490"/>
    </source>
</evidence>
<comment type="subunit">
    <text evidence="12">Homodimer.</text>
</comment>
<dbReference type="PANTHER" id="PTHR34069">
    <property type="entry name" value="3-OXOACYL-[ACYL-CARRIER-PROTEIN] SYNTHASE 3"/>
    <property type="match status" value="1"/>
</dbReference>
<comment type="function">
    <text evidence="12">Catalyzes the condensation reaction of fatty acid synthesis by the addition to an acyl acceptor of two carbons from malonyl-ACP. Catalyzes the first condensation reaction which initiates fatty acid synthesis and may therefore play a role in governing the total rate of fatty acid production. Possesses both acetoacetyl-ACP synthase and acetyl transacylase activities. Its substrate specificity determines the biosynthesis of branched-chain and/or straight-chain of fatty acids.</text>
</comment>
<gene>
    <name evidence="12" type="primary">fabH</name>
    <name evidence="15" type="ORF">HKN21_13695</name>
</gene>
<keyword evidence="4 12" id="KW-0963">Cytoplasm</keyword>
<evidence type="ECO:0000256" key="9">
    <source>
        <dbReference type="ARBA" id="ARBA00023160"/>
    </source>
</evidence>
<feature type="active site" evidence="12">
    <location>
        <position position="130"/>
    </location>
</feature>
<feature type="region of interest" description="ACP-binding" evidence="12">
    <location>
        <begin position="272"/>
        <end position="276"/>
    </location>
</feature>
<comment type="similarity">
    <text evidence="2 12">Belongs to the thiolase-like superfamily. FabH family.</text>
</comment>